<protein>
    <submittedName>
        <fullName evidence="6">E3 ubiquitin-protein ligase SH3RF2 isoform X1</fullName>
    </submittedName>
</protein>
<accession>A0A2D0SES2</accession>
<evidence type="ECO:0000256" key="3">
    <source>
        <dbReference type="SAM" id="MobiDB-lite"/>
    </source>
</evidence>
<feature type="region of interest" description="Disordered" evidence="3">
    <location>
        <begin position="171"/>
        <end position="259"/>
    </location>
</feature>
<evidence type="ECO:0000313" key="5">
    <source>
        <dbReference type="Proteomes" id="UP000221080"/>
    </source>
</evidence>
<feature type="region of interest" description="Disordered" evidence="3">
    <location>
        <begin position="431"/>
        <end position="452"/>
    </location>
</feature>
<dbReference type="PROSITE" id="PS50002">
    <property type="entry name" value="SH3"/>
    <property type="match status" value="4"/>
</dbReference>
<keyword evidence="5" id="KW-1185">Reference proteome</keyword>
<dbReference type="AlphaFoldDB" id="A0A2D0SES2"/>
<dbReference type="CTD" id="153769"/>
<organism evidence="5 6">
    <name type="scientific">Ictalurus punctatus</name>
    <name type="common">Channel catfish</name>
    <name type="synonym">Silurus punctatus</name>
    <dbReference type="NCBI Taxonomy" id="7998"/>
    <lineage>
        <taxon>Eukaryota</taxon>
        <taxon>Metazoa</taxon>
        <taxon>Chordata</taxon>
        <taxon>Craniata</taxon>
        <taxon>Vertebrata</taxon>
        <taxon>Euteleostomi</taxon>
        <taxon>Actinopterygii</taxon>
        <taxon>Neopterygii</taxon>
        <taxon>Teleostei</taxon>
        <taxon>Ostariophysi</taxon>
        <taxon>Siluriformes</taxon>
        <taxon>Ictaluridae</taxon>
        <taxon>Ictalurus</taxon>
    </lineage>
</organism>
<feature type="region of interest" description="Disordered" evidence="3">
    <location>
        <begin position="398"/>
        <end position="419"/>
    </location>
</feature>
<feature type="domain" description="SH3" evidence="4">
    <location>
        <begin position="286"/>
        <end position="347"/>
    </location>
</feature>
<evidence type="ECO:0000259" key="4">
    <source>
        <dbReference type="PROSITE" id="PS50002"/>
    </source>
</evidence>
<dbReference type="PRINTS" id="PR00452">
    <property type="entry name" value="SH3DOMAIN"/>
</dbReference>
<feature type="domain" description="SH3" evidence="4">
    <location>
        <begin position="622"/>
        <end position="683"/>
    </location>
</feature>
<dbReference type="Gene3D" id="2.30.30.40">
    <property type="entry name" value="SH3 Domains"/>
    <property type="match status" value="4"/>
</dbReference>
<dbReference type="PANTHER" id="PTHR14167">
    <property type="entry name" value="SH3 DOMAIN-CONTAINING"/>
    <property type="match status" value="1"/>
</dbReference>
<dbReference type="Proteomes" id="UP000221080">
    <property type="component" value="Chromosome 14"/>
</dbReference>
<dbReference type="SMART" id="SM00326">
    <property type="entry name" value="SH3"/>
    <property type="match status" value="4"/>
</dbReference>
<dbReference type="Pfam" id="PF14604">
    <property type="entry name" value="SH3_9"/>
    <property type="match status" value="1"/>
</dbReference>
<dbReference type="RefSeq" id="XP_017341219.1">
    <property type="nucleotide sequence ID" value="XM_017485730.2"/>
</dbReference>
<reference evidence="5" key="1">
    <citation type="journal article" date="2016" name="Nat. Commun.">
        <title>The channel catfish genome sequence provides insights into the evolution of scale formation in teleosts.</title>
        <authorList>
            <person name="Liu Z."/>
            <person name="Liu S."/>
            <person name="Yao J."/>
            <person name="Bao L."/>
            <person name="Zhang J."/>
            <person name="Li Y."/>
            <person name="Jiang C."/>
            <person name="Sun L."/>
            <person name="Wang R."/>
            <person name="Zhang Y."/>
            <person name="Zhou T."/>
            <person name="Zeng Q."/>
            <person name="Fu Q."/>
            <person name="Gao S."/>
            <person name="Li N."/>
            <person name="Koren S."/>
            <person name="Jiang Y."/>
            <person name="Zimin A."/>
            <person name="Xu P."/>
            <person name="Phillippy A.M."/>
            <person name="Geng X."/>
            <person name="Song L."/>
            <person name="Sun F."/>
            <person name="Li C."/>
            <person name="Wang X."/>
            <person name="Chen A."/>
            <person name="Jin Y."/>
            <person name="Yuan Z."/>
            <person name="Yang Y."/>
            <person name="Tan S."/>
            <person name="Peatman E."/>
            <person name="Lu J."/>
            <person name="Qin Z."/>
            <person name="Dunham R."/>
            <person name="Li Z."/>
            <person name="Sonstegard T."/>
            <person name="Feng J."/>
            <person name="Danzmann R.G."/>
            <person name="Schroeder S."/>
            <person name="Scheffler B."/>
            <person name="Duke M.V."/>
            <person name="Ballard L."/>
            <person name="Kucuktas H."/>
            <person name="Kaltenboeck L."/>
            <person name="Liu H."/>
            <person name="Armbruster J."/>
            <person name="Xie Y."/>
            <person name="Kirby M.L."/>
            <person name="Tian Y."/>
            <person name="Flanagan M.E."/>
            <person name="Mu W."/>
            <person name="Waldbieser G.C."/>
        </authorList>
    </citation>
    <scope>NUCLEOTIDE SEQUENCE [LARGE SCALE GENOMIC DNA]</scope>
    <source>
        <strain evidence="5">SDA103</strain>
    </source>
</reference>
<dbReference type="GO" id="GO:0032436">
    <property type="term" value="P:positive regulation of proteasomal ubiquitin-dependent protein catabolic process"/>
    <property type="evidence" value="ECO:0007669"/>
    <property type="project" value="TreeGrafter"/>
</dbReference>
<dbReference type="PANTHER" id="PTHR14167:SF84">
    <property type="entry name" value="E3 UBIQUITIN-PROTEIN LIGASE SH3RF2 ISOFORM X1"/>
    <property type="match status" value="1"/>
</dbReference>
<evidence type="ECO:0000256" key="1">
    <source>
        <dbReference type="ARBA" id="ARBA00022443"/>
    </source>
</evidence>
<dbReference type="GO" id="GO:0061630">
    <property type="term" value="F:ubiquitin protein ligase activity"/>
    <property type="evidence" value="ECO:0007669"/>
    <property type="project" value="TreeGrafter"/>
</dbReference>
<gene>
    <name evidence="6" type="primary">sh3rf2</name>
</gene>
<evidence type="ECO:0000313" key="6">
    <source>
        <dbReference type="RefSeq" id="XP_017341219.1"/>
    </source>
</evidence>
<proteinExistence type="predicted"/>
<dbReference type="OrthoDB" id="2163411at2759"/>
<reference evidence="6" key="2">
    <citation type="submission" date="2025-08" db="UniProtKB">
        <authorList>
            <consortium name="RefSeq"/>
        </authorList>
    </citation>
    <scope>IDENTIFICATION</scope>
    <source>
        <tissue evidence="6">Blood</tissue>
    </source>
</reference>
<dbReference type="InterPro" id="IPR050384">
    <property type="entry name" value="Endophilin_SH3RF"/>
</dbReference>
<keyword evidence="1 2" id="KW-0728">SH3 domain</keyword>
<feature type="compositionally biased region" description="Polar residues" evidence="3">
    <location>
        <begin position="548"/>
        <end position="565"/>
    </location>
</feature>
<dbReference type="InterPro" id="IPR001452">
    <property type="entry name" value="SH3_domain"/>
</dbReference>
<dbReference type="GeneID" id="108275125"/>
<dbReference type="GO" id="GO:0043066">
    <property type="term" value="P:negative regulation of apoptotic process"/>
    <property type="evidence" value="ECO:0007669"/>
    <property type="project" value="TreeGrafter"/>
</dbReference>
<dbReference type="GO" id="GO:0016567">
    <property type="term" value="P:protein ubiquitination"/>
    <property type="evidence" value="ECO:0007669"/>
    <property type="project" value="TreeGrafter"/>
</dbReference>
<dbReference type="CDD" id="cd11787">
    <property type="entry name" value="SH3_SH3RF_2"/>
    <property type="match status" value="1"/>
</dbReference>
<dbReference type="Pfam" id="PF00018">
    <property type="entry name" value="SH3_1"/>
    <property type="match status" value="2"/>
</dbReference>
<feature type="compositionally biased region" description="Polar residues" evidence="3">
    <location>
        <begin position="208"/>
        <end position="222"/>
    </location>
</feature>
<dbReference type="KEGG" id="ipu:108275125"/>
<feature type="compositionally biased region" description="Polar residues" evidence="3">
    <location>
        <begin position="233"/>
        <end position="245"/>
    </location>
</feature>
<feature type="region of interest" description="Disordered" evidence="3">
    <location>
        <begin position="548"/>
        <end position="575"/>
    </location>
</feature>
<sequence>MKDCSLLTLVADIQRDNMTTMRDLDGSGGVLAKALYDYQGNGPGELSMRSGDMVGLRWRVDDNWYFGDVKGNSGFVPTSMVQVLGEQTQPPAPLCRALYDFDLNRLDPDNRKECLAFMKGDVITVIKRVDENWGEGKLGDKVGIFPLQFTELNPAAFKLLASAKASDLAEFHPRHARGNSRRTSLDAGSHRRLSRTQASTARPPDVSVLNTLNHGQVQSSPAPSAPLKPVRLSTVSQLRSGSTRKSPSKGERKMNGDTPPTITMALINPQTLPPQAESKQSPIQQLSISVCAALYSYTPHRAEELELSKGEMVGVYGKFKEGWLRGLSLRTGKVGILPANYVTPVLRTSAMFVEQPKLAVPSAAIASAKRYTPQNPQAASLPLDKVKVEVAAPVGAMPPQAAVPSGSAAKSPQAGGKQGWDTVRRTFQTSHRGSLRHNGYHPQNPGSSLHPPPQDLGQIYGFGRSPVLPRKRNGLFTNPLRSQHWTYEGTAPSGGAYQTMDARYTTPKETSTAPQSILMKPDTHRHNTEKPVKSVRFLTEEVPQTTTRLASVSSGAQVVGNSQSGPAALEHWNPSAIIGRDGSTSVLKDTKTFMQRKGLGQNNASGDYLPLGTKLYTLNSQSSPVRHRVLMGYNAKTDAELNLLEGELVLVQKPRPDGRVLVKQEITGVTGLFQSSILDILDKVA</sequence>
<feature type="domain" description="SH3" evidence="4">
    <location>
        <begin position="27"/>
        <end position="86"/>
    </location>
</feature>
<evidence type="ECO:0000256" key="2">
    <source>
        <dbReference type="PROSITE-ProRule" id="PRU00192"/>
    </source>
</evidence>
<name>A0A2D0SES2_ICTPU</name>
<dbReference type="GO" id="GO:0046330">
    <property type="term" value="P:positive regulation of JNK cascade"/>
    <property type="evidence" value="ECO:0007669"/>
    <property type="project" value="TreeGrafter"/>
</dbReference>
<dbReference type="InterPro" id="IPR036028">
    <property type="entry name" value="SH3-like_dom_sf"/>
</dbReference>
<dbReference type="SUPFAM" id="SSF50044">
    <property type="entry name" value="SH3-domain"/>
    <property type="match status" value="4"/>
</dbReference>
<feature type="domain" description="SH3" evidence="4">
    <location>
        <begin position="90"/>
        <end position="155"/>
    </location>
</feature>